<gene>
    <name evidence="2" type="ORF">N5P18_10920</name>
</gene>
<dbReference type="RefSeq" id="WP_338537672.1">
    <property type="nucleotide sequence ID" value="NZ_CP104874.1"/>
</dbReference>
<protein>
    <recommendedName>
        <fullName evidence="4">Lytic transglycosylase domain-containing protein</fullName>
    </recommendedName>
</protein>
<dbReference type="EMBL" id="CP104874">
    <property type="protein sequence ID" value="WWF04203.1"/>
    <property type="molecule type" value="Genomic_DNA"/>
</dbReference>
<dbReference type="Proteomes" id="UP001381003">
    <property type="component" value="Chromosome"/>
</dbReference>
<feature type="compositionally biased region" description="Basic and acidic residues" evidence="1">
    <location>
        <begin position="94"/>
        <end position="139"/>
    </location>
</feature>
<name>A0ABZ2FDA2_9MICO</name>
<dbReference type="InterPro" id="IPR023346">
    <property type="entry name" value="Lysozyme-like_dom_sf"/>
</dbReference>
<feature type="region of interest" description="Disordered" evidence="1">
    <location>
        <begin position="50"/>
        <end position="139"/>
    </location>
</feature>
<dbReference type="SUPFAM" id="SSF53955">
    <property type="entry name" value="Lysozyme-like"/>
    <property type="match status" value="1"/>
</dbReference>
<feature type="compositionally biased region" description="Low complexity" evidence="1">
    <location>
        <begin position="69"/>
        <end position="79"/>
    </location>
</feature>
<evidence type="ECO:0000313" key="3">
    <source>
        <dbReference type="Proteomes" id="UP001381003"/>
    </source>
</evidence>
<accession>A0ABZ2FDA2</accession>
<keyword evidence="3" id="KW-1185">Reference proteome</keyword>
<evidence type="ECO:0000256" key="1">
    <source>
        <dbReference type="SAM" id="MobiDB-lite"/>
    </source>
</evidence>
<feature type="region of interest" description="Disordered" evidence="1">
    <location>
        <begin position="1"/>
        <end position="20"/>
    </location>
</feature>
<evidence type="ECO:0000313" key="2">
    <source>
        <dbReference type="EMBL" id="WWF04203.1"/>
    </source>
</evidence>
<reference evidence="2 3" key="1">
    <citation type="submission" date="2022-09" db="EMBL/GenBank/DDBJ databases">
        <title>Complete genome sequence of Janibacter terrae strain COS04-44, PCL-degrading bacteria isolated from oil spilled coast.</title>
        <authorList>
            <person name="Park H."/>
            <person name="Kim J.Y."/>
            <person name="An S.H."/>
            <person name="Lee C.M."/>
            <person name="Weon H.-Y."/>
        </authorList>
    </citation>
    <scope>NUCLEOTIDE SEQUENCE [LARGE SCALE GENOMIC DNA]</scope>
    <source>
        <strain evidence="2 3">COS04-44</strain>
    </source>
</reference>
<sequence>MRSSSYAPRHGGAPEGGKGAALRAAVRRPLVGGALAVAMLGSVGATVAIGDPSHSDGSAAAAESPTSEVTADTATVDATRLAQDRRTTNVSRSASREQARLSEVERAKKAEAKKKAEARRKAEAAKKKRAEEKAKPVSEREFTDAEIAIIQKDPAPYAKEMLPEFGWGEGEWSCLISLWNGESDWDYKATNPSSGAYGIPQSLPADKMATSGDDWKTNPITQMHWGMDYIKQSYGTPCGAKAFWDSNNPHWY</sequence>
<proteinExistence type="predicted"/>
<organism evidence="2 3">
    <name type="scientific">Janibacter terrae</name>
    <dbReference type="NCBI Taxonomy" id="103817"/>
    <lineage>
        <taxon>Bacteria</taxon>
        <taxon>Bacillati</taxon>
        <taxon>Actinomycetota</taxon>
        <taxon>Actinomycetes</taxon>
        <taxon>Micrococcales</taxon>
        <taxon>Intrasporangiaceae</taxon>
        <taxon>Janibacter</taxon>
    </lineage>
</organism>
<evidence type="ECO:0008006" key="4">
    <source>
        <dbReference type="Google" id="ProtNLM"/>
    </source>
</evidence>